<evidence type="ECO:0000313" key="2">
    <source>
        <dbReference type="EMBL" id="DAE25804.1"/>
    </source>
</evidence>
<proteinExistence type="predicted"/>
<sequence>MGRAKEISLKVIPGKVANPFVRRHHYSGTVVNNSCLHFGVFLDGRLHGVMSYGPSLNKSKILPLVAGTGWNEYLELNRMAFDSVLPRNSESRAISLSIRLLKKYAPHVKWIVSFADACSCGDGAIYRASNFVLTGIKENEAICLLPDGSKIHKLTLESRPKAPRPELGGRSFFDVTDGGFAWKKYMEAAGGVLLPGYQLRYIYFIDKSMRRNLTVPEIPYSRIDELGAGMYKGEKITLAERHVGKEADNGPGKRNCDAGDPHQGGDPVYEGASLQRQGRE</sequence>
<dbReference type="Pfam" id="PF25680">
    <property type="entry name" value="Mom"/>
    <property type="match status" value="1"/>
</dbReference>
<evidence type="ECO:0000256" key="1">
    <source>
        <dbReference type="SAM" id="MobiDB-lite"/>
    </source>
</evidence>
<protein>
    <submittedName>
        <fullName evidence="2">Uncharacterized protein</fullName>
    </submittedName>
</protein>
<accession>A0A8S5R4C8</accession>
<dbReference type="EMBL" id="BK015802">
    <property type="protein sequence ID" value="DAE25804.1"/>
    <property type="molecule type" value="Genomic_DNA"/>
</dbReference>
<name>A0A8S5R4C8_9CAUD</name>
<reference evidence="2" key="1">
    <citation type="journal article" date="2021" name="Proc. Natl. Acad. Sci. U.S.A.">
        <title>A Catalog of Tens of Thousands of Viruses from Human Metagenomes Reveals Hidden Associations with Chronic Diseases.</title>
        <authorList>
            <person name="Tisza M.J."/>
            <person name="Buck C.B."/>
        </authorList>
    </citation>
    <scope>NUCLEOTIDE SEQUENCE</scope>
    <source>
        <strain evidence="2">CtsAY3</strain>
    </source>
</reference>
<dbReference type="InterPro" id="IPR057895">
    <property type="entry name" value="Mom"/>
</dbReference>
<feature type="region of interest" description="Disordered" evidence="1">
    <location>
        <begin position="242"/>
        <end position="280"/>
    </location>
</feature>
<organism evidence="2">
    <name type="scientific">Siphoviridae sp. ctsAY3</name>
    <dbReference type="NCBI Taxonomy" id="2827281"/>
    <lineage>
        <taxon>Viruses</taxon>
        <taxon>Duplodnaviria</taxon>
        <taxon>Heunggongvirae</taxon>
        <taxon>Uroviricota</taxon>
        <taxon>Caudoviricetes</taxon>
    </lineage>
</organism>